<evidence type="ECO:0000313" key="6">
    <source>
        <dbReference type="EMBL" id="KAL1114834.1"/>
    </source>
</evidence>
<dbReference type="GO" id="GO:0003677">
    <property type="term" value="F:DNA binding"/>
    <property type="evidence" value="ECO:0007669"/>
    <property type="project" value="UniProtKB-KW"/>
</dbReference>
<keyword evidence="3" id="KW-0238">DNA-binding</keyword>
<sequence>MASKRRNMFYENKRQETTEIDKEDEVALWWASVLGVATYWTLGEDVQAEALYGRIDALSAKLLMQPLPKAVYAGFRMRKAALMYGRPKLTLKLSALASQLLVDSITISSSHKPDNKVLCALGRVFVYEATGRLMAGASPARTQQLLDRSIRHRATKSSIICGKDPLPLKTSGVYEILCCCGEKYIGQTGRLVLTRIQEHIRATKNNDMKLAVAEHSMETGNLMDFEKTRILASVPGYKNRIVKLQK</sequence>
<comment type="caution">
    <text evidence="6">The sequence shown here is derived from an EMBL/GenBank/DDBJ whole genome shotgun (WGS) entry which is preliminary data.</text>
</comment>
<reference evidence="6 7" key="1">
    <citation type="submission" date="2024-07" db="EMBL/GenBank/DDBJ databases">
        <title>Chromosome-level genome assembly of the water stick insect Ranatra chinensis (Heteroptera: Nepidae).</title>
        <authorList>
            <person name="Liu X."/>
        </authorList>
    </citation>
    <scope>NUCLEOTIDE SEQUENCE [LARGE SCALE GENOMIC DNA]</scope>
    <source>
        <strain evidence="6">Cailab_2021Rc</strain>
        <tissue evidence="6">Muscle</tissue>
    </source>
</reference>
<proteinExistence type="predicted"/>
<name>A0ABD0XUA0_9HEMI</name>
<keyword evidence="7" id="KW-1185">Reference proteome</keyword>
<accession>A0ABD0XUA0</accession>
<evidence type="ECO:0000313" key="7">
    <source>
        <dbReference type="Proteomes" id="UP001558652"/>
    </source>
</evidence>
<dbReference type="Proteomes" id="UP001558652">
    <property type="component" value="Unassembled WGS sequence"/>
</dbReference>
<evidence type="ECO:0000256" key="4">
    <source>
        <dbReference type="ARBA" id="ARBA00023163"/>
    </source>
</evidence>
<protein>
    <recommendedName>
        <fullName evidence="8">GIY-YIG domain-containing protein</fullName>
    </recommendedName>
</protein>
<organism evidence="6 7">
    <name type="scientific">Ranatra chinensis</name>
    <dbReference type="NCBI Taxonomy" id="642074"/>
    <lineage>
        <taxon>Eukaryota</taxon>
        <taxon>Metazoa</taxon>
        <taxon>Ecdysozoa</taxon>
        <taxon>Arthropoda</taxon>
        <taxon>Hexapoda</taxon>
        <taxon>Insecta</taxon>
        <taxon>Pterygota</taxon>
        <taxon>Neoptera</taxon>
        <taxon>Paraneoptera</taxon>
        <taxon>Hemiptera</taxon>
        <taxon>Heteroptera</taxon>
        <taxon>Panheteroptera</taxon>
        <taxon>Nepomorpha</taxon>
        <taxon>Nepidae</taxon>
        <taxon>Ranatrinae</taxon>
        <taxon>Ranatra</taxon>
    </lineage>
</organism>
<keyword evidence="4" id="KW-0804">Transcription</keyword>
<dbReference type="AlphaFoldDB" id="A0ABD0XUA0"/>
<keyword evidence="2" id="KW-0805">Transcription regulation</keyword>
<evidence type="ECO:0008006" key="8">
    <source>
        <dbReference type="Google" id="ProtNLM"/>
    </source>
</evidence>
<evidence type="ECO:0000256" key="5">
    <source>
        <dbReference type="ARBA" id="ARBA00023242"/>
    </source>
</evidence>
<comment type="subcellular location">
    <subcellularLocation>
        <location evidence="1">Nucleus</location>
    </subcellularLocation>
</comment>
<evidence type="ECO:0000256" key="2">
    <source>
        <dbReference type="ARBA" id="ARBA00023015"/>
    </source>
</evidence>
<dbReference type="PANTHER" id="PTHR46062">
    <property type="entry name" value="STEROL REGULATORY ELEMENT-BINDING PROTEIN"/>
    <property type="match status" value="1"/>
</dbReference>
<dbReference type="PANTHER" id="PTHR46062:SF1">
    <property type="entry name" value="LP12374P"/>
    <property type="match status" value="1"/>
</dbReference>
<dbReference type="GO" id="GO:0005634">
    <property type="term" value="C:nucleus"/>
    <property type="evidence" value="ECO:0007669"/>
    <property type="project" value="UniProtKB-SubCell"/>
</dbReference>
<evidence type="ECO:0000256" key="3">
    <source>
        <dbReference type="ARBA" id="ARBA00023125"/>
    </source>
</evidence>
<dbReference type="EMBL" id="JBFDAA010000021">
    <property type="protein sequence ID" value="KAL1114834.1"/>
    <property type="molecule type" value="Genomic_DNA"/>
</dbReference>
<evidence type="ECO:0000256" key="1">
    <source>
        <dbReference type="ARBA" id="ARBA00004123"/>
    </source>
</evidence>
<gene>
    <name evidence="6" type="ORF">AAG570_007658</name>
</gene>
<keyword evidence="5" id="KW-0539">Nucleus</keyword>